<sequence length="61" mass="6594">MIGAQAPFDLMSDDSGARNASAVRVGDAVRISLWIHDVWFVATLTHLEARALGEDLLAETI</sequence>
<gene>
    <name evidence="1" type="ORF">EF834_03760</name>
</gene>
<dbReference type="Proteomes" id="UP000284333">
    <property type="component" value="Unassembled WGS sequence"/>
</dbReference>
<proteinExistence type="predicted"/>
<evidence type="ECO:0000313" key="2">
    <source>
        <dbReference type="Proteomes" id="UP000284333"/>
    </source>
</evidence>
<dbReference type="EMBL" id="RKLN01000001">
    <property type="protein sequence ID" value="RVW06534.1"/>
    <property type="molecule type" value="Genomic_DNA"/>
</dbReference>
<dbReference type="AlphaFoldDB" id="A0A3S3ABQ2"/>
<evidence type="ECO:0000313" key="1">
    <source>
        <dbReference type="EMBL" id="RVW06534.1"/>
    </source>
</evidence>
<reference evidence="1 2" key="1">
    <citation type="submission" date="2018-11" db="EMBL/GenBank/DDBJ databases">
        <title>Rhodococcus spongicola sp. nov. and Rhodococcus xishaensis sp. nov. from marine sponges.</title>
        <authorList>
            <person name="Li L."/>
            <person name="Lin H.W."/>
        </authorList>
    </citation>
    <scope>NUCLEOTIDE SEQUENCE [LARGE SCALE GENOMIC DNA]</scope>
    <source>
        <strain evidence="1 2">LHW50502</strain>
    </source>
</reference>
<keyword evidence="2" id="KW-1185">Reference proteome</keyword>
<name>A0A3S3ABQ2_9NOCA</name>
<organism evidence="1 2">
    <name type="scientific">Rhodococcus spongiicola</name>
    <dbReference type="NCBI Taxonomy" id="2487352"/>
    <lineage>
        <taxon>Bacteria</taxon>
        <taxon>Bacillati</taxon>
        <taxon>Actinomycetota</taxon>
        <taxon>Actinomycetes</taxon>
        <taxon>Mycobacteriales</taxon>
        <taxon>Nocardiaceae</taxon>
        <taxon>Rhodococcus</taxon>
    </lineage>
</organism>
<accession>A0A3S3ABQ2</accession>
<comment type="caution">
    <text evidence="1">The sequence shown here is derived from an EMBL/GenBank/DDBJ whole genome shotgun (WGS) entry which is preliminary data.</text>
</comment>
<protein>
    <submittedName>
        <fullName evidence="1">Uncharacterized protein</fullName>
    </submittedName>
</protein>